<dbReference type="EMBL" id="MQVR01000056">
    <property type="protein sequence ID" value="OKL53528.1"/>
    <property type="molecule type" value="Genomic_DNA"/>
</dbReference>
<proteinExistence type="predicted"/>
<keyword evidence="1" id="KW-0963">Cytoplasm</keyword>
<dbReference type="STRING" id="208480.SAMN02910418_00463"/>
<keyword evidence="6" id="KW-1185">Reference proteome</keyword>
<dbReference type="Proteomes" id="UP000185628">
    <property type="component" value="Unassembled WGS sequence"/>
</dbReference>
<dbReference type="GO" id="GO:0051301">
    <property type="term" value="P:cell division"/>
    <property type="evidence" value="ECO:0007669"/>
    <property type="project" value="UniProtKB-KW"/>
</dbReference>
<evidence type="ECO:0000256" key="4">
    <source>
        <dbReference type="ARBA" id="ARBA00023306"/>
    </source>
</evidence>
<organism evidence="5 6">
    <name type="scientific">Bowdeniella nasicola</name>
    <dbReference type="NCBI Taxonomy" id="208480"/>
    <lineage>
        <taxon>Bacteria</taxon>
        <taxon>Bacillati</taxon>
        <taxon>Actinomycetota</taxon>
        <taxon>Actinomycetes</taxon>
        <taxon>Actinomycetales</taxon>
        <taxon>Actinomycetaceae</taxon>
        <taxon>Bowdeniella</taxon>
    </lineage>
</organism>
<dbReference type="Pfam" id="PF04079">
    <property type="entry name" value="SMC_ScpB"/>
    <property type="match status" value="1"/>
</dbReference>
<evidence type="ECO:0000256" key="2">
    <source>
        <dbReference type="ARBA" id="ARBA00022618"/>
    </source>
</evidence>
<protein>
    <recommendedName>
        <fullName evidence="7">Segregation and condensation protein B</fullName>
    </recommendedName>
</protein>
<dbReference type="PANTHER" id="PTHR34298">
    <property type="entry name" value="SEGREGATION AND CONDENSATION PROTEIN B"/>
    <property type="match status" value="1"/>
</dbReference>
<evidence type="ECO:0000313" key="6">
    <source>
        <dbReference type="Proteomes" id="UP000185628"/>
    </source>
</evidence>
<dbReference type="InterPro" id="IPR036388">
    <property type="entry name" value="WH-like_DNA-bd_sf"/>
</dbReference>
<accession>A0A1Q5Q101</accession>
<dbReference type="InterPro" id="IPR036390">
    <property type="entry name" value="WH_DNA-bd_sf"/>
</dbReference>
<dbReference type="GO" id="GO:0051304">
    <property type="term" value="P:chromosome separation"/>
    <property type="evidence" value="ECO:0007669"/>
    <property type="project" value="InterPro"/>
</dbReference>
<dbReference type="AlphaFoldDB" id="A0A1Q5Q101"/>
<evidence type="ECO:0000313" key="5">
    <source>
        <dbReference type="EMBL" id="OKL53528.1"/>
    </source>
</evidence>
<reference evidence="6" key="1">
    <citation type="submission" date="2016-12" db="EMBL/GenBank/DDBJ databases">
        <authorList>
            <person name="Meng X."/>
        </authorList>
    </citation>
    <scope>NUCLEOTIDE SEQUENCE [LARGE SCALE GENOMIC DNA]</scope>
    <source>
        <strain evidence="6">DSM 19116</strain>
    </source>
</reference>
<evidence type="ECO:0000256" key="1">
    <source>
        <dbReference type="ARBA" id="ARBA00022490"/>
    </source>
</evidence>
<comment type="caution">
    <text evidence="5">The sequence shown here is derived from an EMBL/GenBank/DDBJ whole genome shotgun (WGS) entry which is preliminary data.</text>
</comment>
<sequence>MTKGQAMRTDDLAPRDHLPALEAILMVAEQPMSEESLAGAIGVSGAQISELLAELAADYEGATGRPRGFRLLSRAGGWRLYSAPEYHQIVSQVVLAGQTSRLTQAALETLAVIAYRQPVTRGRISAIRGVNVDSVVRTLLARGLIEEAGSEDSGAMRYQTTTFFLEKMGLNSVEDLPPLAPYLPDGDTEALKEEW</sequence>
<keyword evidence="3" id="KW-0159">Chromosome partition</keyword>
<evidence type="ECO:0008006" key="7">
    <source>
        <dbReference type="Google" id="ProtNLM"/>
    </source>
</evidence>
<dbReference type="Gene3D" id="1.10.10.10">
    <property type="entry name" value="Winged helix-like DNA-binding domain superfamily/Winged helix DNA-binding domain"/>
    <property type="match status" value="2"/>
</dbReference>
<keyword evidence="2" id="KW-0132">Cell division</keyword>
<dbReference type="OrthoDB" id="9806226at2"/>
<gene>
    <name evidence="5" type="ORF">BSZ39_09075</name>
</gene>
<dbReference type="SUPFAM" id="SSF46785">
    <property type="entry name" value="Winged helix' DNA-binding domain"/>
    <property type="match status" value="2"/>
</dbReference>
<evidence type="ECO:0000256" key="3">
    <source>
        <dbReference type="ARBA" id="ARBA00022829"/>
    </source>
</evidence>
<keyword evidence="4" id="KW-0131">Cell cycle</keyword>
<dbReference type="InterPro" id="IPR005234">
    <property type="entry name" value="ScpB_csome_segregation"/>
</dbReference>
<dbReference type="PIRSF" id="PIRSF019345">
    <property type="entry name" value="ScpB"/>
    <property type="match status" value="1"/>
</dbReference>
<dbReference type="PANTHER" id="PTHR34298:SF2">
    <property type="entry name" value="SEGREGATION AND CONDENSATION PROTEIN B"/>
    <property type="match status" value="1"/>
</dbReference>
<name>A0A1Q5Q101_9ACTO</name>